<dbReference type="InterPro" id="IPR036249">
    <property type="entry name" value="Thioredoxin-like_sf"/>
</dbReference>
<gene>
    <name evidence="3" type="ORF">BJX66DRAFT_345502</name>
</gene>
<dbReference type="PANTHER" id="PTHR44051">
    <property type="entry name" value="GLUTATHIONE S-TRANSFERASE-RELATED"/>
    <property type="match status" value="1"/>
</dbReference>
<dbReference type="Gene3D" id="1.20.1050.10">
    <property type="match status" value="1"/>
</dbReference>
<evidence type="ECO:0000313" key="3">
    <source>
        <dbReference type="EMBL" id="KAL2782805.1"/>
    </source>
</evidence>
<evidence type="ECO:0000313" key="4">
    <source>
        <dbReference type="Proteomes" id="UP001610563"/>
    </source>
</evidence>
<dbReference type="SUPFAM" id="SSF52833">
    <property type="entry name" value="Thioredoxin-like"/>
    <property type="match status" value="1"/>
</dbReference>
<dbReference type="InterPro" id="IPR004045">
    <property type="entry name" value="Glutathione_S-Trfase_N"/>
</dbReference>
<sequence length="197" mass="21515">MAPAIPRLTLYRKDGACSLAPHALLTHISIPFSAIAMQSGPVGLEAADGSLSHADFRRINPTGYVPTLTVDSEVVTEMPAILAYIASLAPERNLLGKEGTMGRVKVTELLAWLSGTLHNGFAALWRPNRFTDDVNVHESIRKRGREVIDKGFAKIEQRLRGREWAVGEDVTVVTSIFEELAGVKEAVITEGLDFCFD</sequence>
<dbReference type="InterPro" id="IPR036282">
    <property type="entry name" value="Glutathione-S-Trfase_C_sf"/>
</dbReference>
<evidence type="ECO:0000256" key="1">
    <source>
        <dbReference type="ARBA" id="ARBA00007409"/>
    </source>
</evidence>
<dbReference type="CDD" id="cd03057">
    <property type="entry name" value="GST_N_Beta"/>
    <property type="match status" value="1"/>
</dbReference>
<dbReference type="SUPFAM" id="SSF47616">
    <property type="entry name" value="GST C-terminal domain-like"/>
    <property type="match status" value="1"/>
</dbReference>
<name>A0ABR4FHU1_9EURO</name>
<dbReference type="Pfam" id="PF13409">
    <property type="entry name" value="GST_N_2"/>
    <property type="match status" value="1"/>
</dbReference>
<evidence type="ECO:0000259" key="2">
    <source>
        <dbReference type="Pfam" id="PF13409"/>
    </source>
</evidence>
<protein>
    <recommendedName>
        <fullName evidence="2">GST N-terminal domain-containing protein</fullName>
    </recommendedName>
</protein>
<dbReference type="Gene3D" id="3.40.30.10">
    <property type="entry name" value="Glutaredoxin"/>
    <property type="match status" value="1"/>
</dbReference>
<organism evidence="3 4">
    <name type="scientific">Aspergillus keveii</name>
    <dbReference type="NCBI Taxonomy" id="714993"/>
    <lineage>
        <taxon>Eukaryota</taxon>
        <taxon>Fungi</taxon>
        <taxon>Dikarya</taxon>
        <taxon>Ascomycota</taxon>
        <taxon>Pezizomycotina</taxon>
        <taxon>Eurotiomycetes</taxon>
        <taxon>Eurotiomycetidae</taxon>
        <taxon>Eurotiales</taxon>
        <taxon>Aspergillaceae</taxon>
        <taxon>Aspergillus</taxon>
        <taxon>Aspergillus subgen. Nidulantes</taxon>
    </lineage>
</organism>
<keyword evidence="4" id="KW-1185">Reference proteome</keyword>
<comment type="similarity">
    <text evidence="1">Belongs to the GST superfamily.</text>
</comment>
<feature type="domain" description="GST N-terminal" evidence="2">
    <location>
        <begin position="47"/>
        <end position="87"/>
    </location>
</feature>
<proteinExistence type="inferred from homology"/>
<dbReference type="EMBL" id="JBFTWV010000315">
    <property type="protein sequence ID" value="KAL2782805.1"/>
    <property type="molecule type" value="Genomic_DNA"/>
</dbReference>
<reference evidence="3 4" key="1">
    <citation type="submission" date="2024-07" db="EMBL/GenBank/DDBJ databases">
        <title>Section-level genome sequencing and comparative genomics of Aspergillus sections Usti and Cavernicolus.</title>
        <authorList>
            <consortium name="Lawrence Berkeley National Laboratory"/>
            <person name="Nybo J.L."/>
            <person name="Vesth T.C."/>
            <person name="Theobald S."/>
            <person name="Frisvad J.C."/>
            <person name="Larsen T.O."/>
            <person name="Kjaerboelling I."/>
            <person name="Rothschild-Mancinelli K."/>
            <person name="Lyhne E.K."/>
            <person name="Kogle M.E."/>
            <person name="Barry K."/>
            <person name="Clum A."/>
            <person name="Na H."/>
            <person name="Ledsgaard L."/>
            <person name="Lin J."/>
            <person name="Lipzen A."/>
            <person name="Kuo A."/>
            <person name="Riley R."/>
            <person name="Mondo S."/>
            <person name="Labutti K."/>
            <person name="Haridas S."/>
            <person name="Pangalinan J."/>
            <person name="Salamov A.A."/>
            <person name="Simmons B.A."/>
            <person name="Magnuson J.K."/>
            <person name="Chen J."/>
            <person name="Drula E."/>
            <person name="Henrissat B."/>
            <person name="Wiebenga A."/>
            <person name="Lubbers R.J."/>
            <person name="Gomes A.C."/>
            <person name="Makela M.R."/>
            <person name="Stajich J."/>
            <person name="Grigoriev I.V."/>
            <person name="Mortensen U.H."/>
            <person name="De Vries R.P."/>
            <person name="Baker S.E."/>
            <person name="Andersen M.R."/>
        </authorList>
    </citation>
    <scope>NUCLEOTIDE SEQUENCE [LARGE SCALE GENOMIC DNA]</scope>
    <source>
        <strain evidence="3 4">CBS 209.92</strain>
    </source>
</reference>
<comment type="caution">
    <text evidence="3">The sequence shown here is derived from an EMBL/GenBank/DDBJ whole genome shotgun (WGS) entry which is preliminary data.</text>
</comment>
<dbReference type="Proteomes" id="UP001610563">
    <property type="component" value="Unassembled WGS sequence"/>
</dbReference>
<dbReference type="PANTHER" id="PTHR44051:SF8">
    <property type="entry name" value="GLUTATHIONE S-TRANSFERASE GSTA"/>
    <property type="match status" value="1"/>
</dbReference>
<accession>A0ABR4FHU1</accession>